<gene>
    <name evidence="2" type="ORF">BE08_30485</name>
</gene>
<protein>
    <submittedName>
        <fullName evidence="2">Uncharacterized protein</fullName>
    </submittedName>
</protein>
<name>A0A150P3P2_SORCE</name>
<accession>A0A150P3P2</accession>
<evidence type="ECO:0000256" key="1">
    <source>
        <dbReference type="SAM" id="MobiDB-lite"/>
    </source>
</evidence>
<dbReference type="Pfam" id="PF07586">
    <property type="entry name" value="HXXSHH"/>
    <property type="match status" value="1"/>
</dbReference>
<evidence type="ECO:0000313" key="2">
    <source>
        <dbReference type="EMBL" id="KYF50290.1"/>
    </source>
</evidence>
<proteinExistence type="predicted"/>
<comment type="caution">
    <text evidence="2">The sequence shown here is derived from an EMBL/GenBank/DDBJ whole genome shotgun (WGS) entry which is preliminary data.</text>
</comment>
<dbReference type="EMBL" id="JELY01003243">
    <property type="protein sequence ID" value="KYF50290.1"/>
    <property type="molecule type" value="Genomic_DNA"/>
</dbReference>
<feature type="compositionally biased region" description="Polar residues" evidence="1">
    <location>
        <begin position="164"/>
        <end position="178"/>
    </location>
</feature>
<reference evidence="2 3" key="1">
    <citation type="submission" date="2014-02" db="EMBL/GenBank/DDBJ databases">
        <title>The small core and large imbalanced accessory genome model reveals a collaborative survival strategy of Sorangium cellulosum strains in nature.</title>
        <authorList>
            <person name="Han K."/>
            <person name="Peng R."/>
            <person name="Blom J."/>
            <person name="Li Y.-Z."/>
        </authorList>
    </citation>
    <scope>NUCLEOTIDE SEQUENCE [LARGE SCALE GENOMIC DNA]</scope>
    <source>
        <strain evidence="2 3">So0157-25</strain>
    </source>
</reference>
<dbReference type="InterPro" id="IPR011447">
    <property type="entry name" value="DUF1552"/>
</dbReference>
<organism evidence="2 3">
    <name type="scientific">Sorangium cellulosum</name>
    <name type="common">Polyangium cellulosum</name>
    <dbReference type="NCBI Taxonomy" id="56"/>
    <lineage>
        <taxon>Bacteria</taxon>
        <taxon>Pseudomonadati</taxon>
        <taxon>Myxococcota</taxon>
        <taxon>Polyangia</taxon>
        <taxon>Polyangiales</taxon>
        <taxon>Polyangiaceae</taxon>
        <taxon>Sorangium</taxon>
    </lineage>
</organism>
<dbReference type="PROSITE" id="PS51318">
    <property type="entry name" value="TAT"/>
    <property type="match status" value="1"/>
</dbReference>
<feature type="region of interest" description="Disordered" evidence="1">
    <location>
        <begin position="152"/>
        <end position="180"/>
    </location>
</feature>
<dbReference type="Proteomes" id="UP000075420">
    <property type="component" value="Unassembled WGS sequence"/>
</dbReference>
<sequence length="459" mass="48831">MTNKALNRRAVLRGLLATGAAVTIPLPLLEIMLNESGTALAQTKTPVSPLYVTWFFGNGTLPGRWKPARTGSGQAWDLSPQLQPLAELKSYLTVISGLENKLVASGFEHPTGSAGATTGAPLSGNAVRAPSIDQVVANLISEGAPYRSLEVGLTPATPGGPQDSLHTVSHRGPSSRNNPEFDPRAVFNRLFMGGAPAPEDDGAEQAAKIANVRKSVLDSVLQDGARLQQRLGATDRQRVEQHLESIRAIERRLETTAPGGGSPPACSNPTAPTVGKDAQSEAPPVVNAAMVELSALALACERTRVLSFMFSLPAAHVYYRHLAQDMNDDFHDTICHGDPGNQSDQPRVDKGVIYTMRCLNEFLTKLKDTPHGSSNLLDSSLVYVTSDTAWGKTHTRTEWPVLLAGKAGGRLRGDEHHNFPGDNLSKTLLTIAQIMGSTATEIGIDAGRVTSPLAGVQKV</sequence>
<evidence type="ECO:0000313" key="3">
    <source>
        <dbReference type="Proteomes" id="UP000075420"/>
    </source>
</evidence>
<dbReference type="InterPro" id="IPR006311">
    <property type="entry name" value="TAT_signal"/>
</dbReference>
<dbReference type="AlphaFoldDB" id="A0A150P3P2"/>
<feature type="region of interest" description="Disordered" evidence="1">
    <location>
        <begin position="254"/>
        <end position="279"/>
    </location>
</feature>